<name>A0A445IDA2_GLYSO</name>
<accession>A0A445IDA2</accession>
<keyword evidence="4" id="KW-1185">Reference proteome</keyword>
<proteinExistence type="predicted"/>
<evidence type="ECO:0000313" key="4">
    <source>
        <dbReference type="Proteomes" id="UP000289340"/>
    </source>
</evidence>
<dbReference type="Proteomes" id="UP000289340">
    <property type="component" value="Chromosome 11"/>
</dbReference>
<feature type="region of interest" description="Disordered" evidence="1">
    <location>
        <begin position="34"/>
        <end position="78"/>
    </location>
</feature>
<feature type="compositionally biased region" description="Basic and acidic residues" evidence="1">
    <location>
        <begin position="38"/>
        <end position="78"/>
    </location>
</feature>
<evidence type="ECO:0000313" key="3">
    <source>
        <dbReference type="EMBL" id="RZB83962.1"/>
    </source>
</evidence>
<feature type="signal peptide" evidence="2">
    <location>
        <begin position="1"/>
        <end position="20"/>
    </location>
</feature>
<dbReference type="AlphaFoldDB" id="A0A445IDA2"/>
<protein>
    <recommendedName>
        <fullName evidence="5">Secreted protein</fullName>
    </recommendedName>
</protein>
<reference evidence="3 4" key="1">
    <citation type="submission" date="2018-09" db="EMBL/GenBank/DDBJ databases">
        <title>A high-quality reference genome of wild soybean provides a powerful tool to mine soybean genomes.</title>
        <authorList>
            <person name="Xie M."/>
            <person name="Chung C.Y.L."/>
            <person name="Li M.-W."/>
            <person name="Wong F.-L."/>
            <person name="Chan T.-F."/>
            <person name="Lam H.-M."/>
        </authorList>
    </citation>
    <scope>NUCLEOTIDE SEQUENCE [LARGE SCALE GENOMIC DNA]</scope>
    <source>
        <strain evidence="4">cv. W05</strain>
        <tissue evidence="3">Hypocotyl of etiolated seedlings</tissue>
    </source>
</reference>
<feature type="chain" id="PRO_5036113128" description="Secreted protein" evidence="2">
    <location>
        <begin position="21"/>
        <end position="127"/>
    </location>
</feature>
<gene>
    <name evidence="3" type="ORF">D0Y65_032433</name>
</gene>
<dbReference type="Gramene" id="XM_028333632.1">
    <property type="protein sequence ID" value="XP_028189433.1"/>
    <property type="gene ID" value="LOC114375777"/>
</dbReference>
<dbReference type="EMBL" id="QZWG01000011">
    <property type="protein sequence ID" value="RZB83963.1"/>
    <property type="molecule type" value="Genomic_DNA"/>
</dbReference>
<comment type="caution">
    <text evidence="3">The sequence shown here is derived from an EMBL/GenBank/DDBJ whole genome shotgun (WGS) entry which is preliminary data.</text>
</comment>
<organism evidence="3 4">
    <name type="scientific">Glycine soja</name>
    <name type="common">Wild soybean</name>
    <dbReference type="NCBI Taxonomy" id="3848"/>
    <lineage>
        <taxon>Eukaryota</taxon>
        <taxon>Viridiplantae</taxon>
        <taxon>Streptophyta</taxon>
        <taxon>Embryophyta</taxon>
        <taxon>Tracheophyta</taxon>
        <taxon>Spermatophyta</taxon>
        <taxon>Magnoliopsida</taxon>
        <taxon>eudicotyledons</taxon>
        <taxon>Gunneridae</taxon>
        <taxon>Pentapetalae</taxon>
        <taxon>rosids</taxon>
        <taxon>fabids</taxon>
        <taxon>Fabales</taxon>
        <taxon>Fabaceae</taxon>
        <taxon>Papilionoideae</taxon>
        <taxon>50 kb inversion clade</taxon>
        <taxon>NPAAA clade</taxon>
        <taxon>indigoferoid/millettioid clade</taxon>
        <taxon>Phaseoleae</taxon>
        <taxon>Glycine</taxon>
        <taxon>Glycine subgen. Soja</taxon>
    </lineage>
</organism>
<evidence type="ECO:0008006" key="5">
    <source>
        <dbReference type="Google" id="ProtNLM"/>
    </source>
</evidence>
<dbReference type="EMBL" id="QZWG01000011">
    <property type="protein sequence ID" value="RZB83962.1"/>
    <property type="molecule type" value="Genomic_DNA"/>
</dbReference>
<evidence type="ECO:0000256" key="1">
    <source>
        <dbReference type="SAM" id="MobiDB-lite"/>
    </source>
</evidence>
<dbReference type="Gramene" id="XM_028333633.1">
    <property type="protein sequence ID" value="XP_028189434.1"/>
    <property type="gene ID" value="LOC114375777"/>
</dbReference>
<keyword evidence="2" id="KW-0732">Signal</keyword>
<sequence length="127" mass="14275">MRFVAIALVLMLACCCCCMGSDRWRNIEAKMHGKKKQVSRENNDHHSIPLKDYGKPGSGHHDVTAADDNNDHHYIPRKDFGKHGSAQFHVTDDHNKYHCIANSNYTKDDRGCYGEPGGGTKVNPGHW</sequence>
<evidence type="ECO:0000256" key="2">
    <source>
        <dbReference type="SAM" id="SignalP"/>
    </source>
</evidence>